<keyword evidence="3 7" id="KW-0732">Signal</keyword>
<name>A0ABW7MYG8_9FLAO</name>
<gene>
    <name evidence="9" type="ORF">V8G58_07235</name>
</gene>
<proteinExistence type="predicted"/>
<evidence type="ECO:0000313" key="9">
    <source>
        <dbReference type="EMBL" id="MFH6771725.1"/>
    </source>
</evidence>
<feature type="coiled-coil region" evidence="6">
    <location>
        <begin position="578"/>
        <end position="605"/>
    </location>
</feature>
<comment type="subcellular location">
    <subcellularLocation>
        <location evidence="1">Membrane</location>
    </subcellularLocation>
</comment>
<evidence type="ECO:0000256" key="4">
    <source>
        <dbReference type="ARBA" id="ARBA00023136"/>
    </source>
</evidence>
<dbReference type="InterPro" id="IPR000184">
    <property type="entry name" value="Bac_surfAg_D15"/>
</dbReference>
<feature type="signal peptide" evidence="7">
    <location>
        <begin position="1"/>
        <end position="22"/>
    </location>
</feature>
<keyword evidence="4" id="KW-0472">Membrane</keyword>
<dbReference type="Gene3D" id="3.10.20.310">
    <property type="entry name" value="membrane protein fhac"/>
    <property type="match status" value="1"/>
</dbReference>
<evidence type="ECO:0000256" key="6">
    <source>
        <dbReference type="SAM" id="Coils"/>
    </source>
</evidence>
<feature type="chain" id="PRO_5045577441" evidence="7">
    <location>
        <begin position="23"/>
        <end position="842"/>
    </location>
</feature>
<keyword evidence="5" id="KW-0998">Cell outer membrane</keyword>
<dbReference type="Proteomes" id="UP001610100">
    <property type="component" value="Unassembled WGS sequence"/>
</dbReference>
<keyword evidence="2" id="KW-0812">Transmembrane</keyword>
<sequence length="842" mass="97053">MKNLSFKILASLVILQSFTACDAVKRVSDKEYLLTKNTIKVNGKTNNSETLNNLLYQHANKRLAGVPLRLYFYNLARPNIDSILESNINARPKKRQHLESFLSEKQLNKYIESRKGLNNWFKKTGEAPVILDENKADKSLDRIDSYYINNGWFDVDSHYNITRKDNKRASVEYDIKTGPAFIIDSIYTDIKTPIVDTIYQKSKKEALIATGQQYRTANFESERERIATKMRNSGLYHFKQDYITFEMDTIGTNKKVNVGLKIQNREVRNPDETFSREPFKVYQISDVNIITDYTFENRNKPFQDSIRYAGFNLYSYGKMRYRPKAITDAVFITPNRIFRDIDRTRTYRYISELRTFKYPNIQYYENAEDKTLSDTIKLTPLKKFSLGFSTDVSQSNIQTIGLSLNPSVLIRNIFRGAETFQISAFGSIGSSKDKNSSDPFFDIKEYGLDLKLTIPRLFSPFYTEGIIPKYMSPSTRISLSTSSQTNIGLDKQTLSGTFNYNWYPNDKVTNKFDLFNIQYVRNLNIDNYFGVYQNSFKLLNQIAQDVNYIPNDESLSIPTGAEGFITYALDPNPPQEFSSSQRQTINNINERKKRLTENNLILSSNFSFVNDERTNLFDEDFSIFRFKLELAGNLLNTASKLIGLPKDDKGRYELFNVAYSQYTKAEVDYIKHFDLGKKNVLAFRGFVGIAVPYGNSTNIPFAKSFFAGGPNDNRAWTAYSLGPGRSLSTNEFNEANFKISFNVEQRFNLFENLNGAIFVDVGNIWNVFDDITDPNATFNGFSSLEDLAVGSGFGLRYDFSFFVFRFDIGFKTHDPAYDASNRWFNEYNFKNATYNIGINYPF</sequence>
<evidence type="ECO:0000259" key="8">
    <source>
        <dbReference type="Pfam" id="PF01103"/>
    </source>
</evidence>
<evidence type="ECO:0000256" key="5">
    <source>
        <dbReference type="ARBA" id="ARBA00023237"/>
    </source>
</evidence>
<comment type="caution">
    <text evidence="9">The sequence shown here is derived from an EMBL/GenBank/DDBJ whole genome shotgun (WGS) entry which is preliminary data.</text>
</comment>
<dbReference type="Gene3D" id="2.40.160.50">
    <property type="entry name" value="membrane protein fhac: a member of the omp85/tpsb transporter family"/>
    <property type="match status" value="1"/>
</dbReference>
<keyword evidence="6" id="KW-0175">Coiled coil</keyword>
<reference evidence="9 10" key="1">
    <citation type="submission" date="2024-02" db="EMBL/GenBank/DDBJ databases">
        <title>A Gaetbulibacter species isolated from tidal flats and genomic insights of their niches.</title>
        <authorList>
            <person name="Ye Y."/>
        </authorList>
    </citation>
    <scope>NUCLEOTIDE SEQUENCE [LARGE SCALE GENOMIC DNA]</scope>
    <source>
        <strain evidence="9 10">KYW382</strain>
    </source>
</reference>
<dbReference type="PANTHER" id="PTHR12815">
    <property type="entry name" value="SORTING AND ASSEMBLY MACHINERY SAMM50 PROTEIN FAMILY MEMBER"/>
    <property type="match status" value="1"/>
</dbReference>
<dbReference type="Pfam" id="PF01103">
    <property type="entry name" value="Omp85"/>
    <property type="match status" value="1"/>
</dbReference>
<feature type="domain" description="Bacterial surface antigen (D15)" evidence="8">
    <location>
        <begin position="446"/>
        <end position="822"/>
    </location>
</feature>
<accession>A0ABW7MYG8</accession>
<dbReference type="PROSITE" id="PS51257">
    <property type="entry name" value="PROKAR_LIPOPROTEIN"/>
    <property type="match status" value="1"/>
</dbReference>
<dbReference type="RefSeq" id="WP_344740896.1">
    <property type="nucleotide sequence ID" value="NZ_BAABAY010000002.1"/>
</dbReference>
<evidence type="ECO:0000256" key="1">
    <source>
        <dbReference type="ARBA" id="ARBA00004370"/>
    </source>
</evidence>
<dbReference type="PANTHER" id="PTHR12815:SF47">
    <property type="entry name" value="TRANSLOCATION AND ASSEMBLY MODULE SUBUNIT TAMA"/>
    <property type="match status" value="1"/>
</dbReference>
<keyword evidence="10" id="KW-1185">Reference proteome</keyword>
<protein>
    <submittedName>
        <fullName evidence="9">BamA/TamA family outer membrane protein</fullName>
    </submittedName>
</protein>
<evidence type="ECO:0000256" key="7">
    <source>
        <dbReference type="SAM" id="SignalP"/>
    </source>
</evidence>
<organism evidence="9 10">
    <name type="scientific">Gaetbulibacter aestuarii</name>
    <dbReference type="NCBI Taxonomy" id="1502358"/>
    <lineage>
        <taxon>Bacteria</taxon>
        <taxon>Pseudomonadati</taxon>
        <taxon>Bacteroidota</taxon>
        <taxon>Flavobacteriia</taxon>
        <taxon>Flavobacteriales</taxon>
        <taxon>Flavobacteriaceae</taxon>
        <taxon>Gaetbulibacter</taxon>
    </lineage>
</organism>
<dbReference type="InterPro" id="IPR039910">
    <property type="entry name" value="D15-like"/>
</dbReference>
<evidence type="ECO:0000256" key="2">
    <source>
        <dbReference type="ARBA" id="ARBA00022692"/>
    </source>
</evidence>
<dbReference type="EMBL" id="JBAWKB010000002">
    <property type="protein sequence ID" value="MFH6771725.1"/>
    <property type="molecule type" value="Genomic_DNA"/>
</dbReference>
<evidence type="ECO:0000313" key="10">
    <source>
        <dbReference type="Proteomes" id="UP001610100"/>
    </source>
</evidence>
<evidence type="ECO:0000256" key="3">
    <source>
        <dbReference type="ARBA" id="ARBA00022729"/>
    </source>
</evidence>